<evidence type="ECO:0000256" key="5">
    <source>
        <dbReference type="ARBA" id="ARBA00022989"/>
    </source>
</evidence>
<protein>
    <recommendedName>
        <fullName evidence="10">Malvolio</fullName>
    </recommendedName>
</protein>
<evidence type="ECO:0000256" key="6">
    <source>
        <dbReference type="ARBA" id="ARBA00023136"/>
    </source>
</evidence>
<dbReference type="GO" id="GO:0015086">
    <property type="term" value="F:cadmium ion transmembrane transporter activity"/>
    <property type="evidence" value="ECO:0007669"/>
    <property type="project" value="TreeGrafter"/>
</dbReference>
<keyword evidence="9" id="KW-1185">Reference proteome</keyword>
<dbReference type="EnsemblMetazoa" id="XM_014386202.2">
    <property type="protein sequence ID" value="XP_014241688.1"/>
    <property type="gene ID" value="LOC106662257"/>
</dbReference>
<evidence type="ECO:0000313" key="8">
    <source>
        <dbReference type="EnsemblMetazoa" id="XP_014241689.1"/>
    </source>
</evidence>
<organism evidence="8 9">
    <name type="scientific">Cimex lectularius</name>
    <name type="common">Bed bug</name>
    <name type="synonym">Acanthia lectularia</name>
    <dbReference type="NCBI Taxonomy" id="79782"/>
    <lineage>
        <taxon>Eukaryota</taxon>
        <taxon>Metazoa</taxon>
        <taxon>Ecdysozoa</taxon>
        <taxon>Arthropoda</taxon>
        <taxon>Hexapoda</taxon>
        <taxon>Insecta</taxon>
        <taxon>Pterygota</taxon>
        <taxon>Neoptera</taxon>
        <taxon>Paraneoptera</taxon>
        <taxon>Hemiptera</taxon>
        <taxon>Heteroptera</taxon>
        <taxon>Panheteroptera</taxon>
        <taxon>Cimicomorpha</taxon>
        <taxon>Cimicidae</taxon>
        <taxon>Cimex</taxon>
    </lineage>
</organism>
<keyword evidence="5 7" id="KW-1133">Transmembrane helix</keyword>
<dbReference type="NCBIfam" id="TIGR01197">
    <property type="entry name" value="nramp"/>
    <property type="match status" value="1"/>
</dbReference>
<dbReference type="PANTHER" id="PTHR11706:SF33">
    <property type="entry name" value="NATURAL RESISTANCE-ASSOCIATED MACROPHAGE PROTEIN 2"/>
    <property type="match status" value="1"/>
</dbReference>
<feature type="transmembrane region" description="Helical" evidence="7">
    <location>
        <begin position="269"/>
        <end position="294"/>
    </location>
</feature>
<sequence length="578" mass="64783">MPVESPSGAEKVKRLQGTDSQNELLEVKVVIPESTNERMFSFRKLWAFTGPGFLMSIAFLDPGNIDADLQSGAQANYELFWVLFWSTVLGLLIQRLAARVGTITGQHLSEICYTEYRTVPRIFLWLMIEIAIIGSDMQEVVGTATAIYLLSSGKVPLYAGVIITVFDTLTFLFLDKYGLRKLEMFFALLITIMAVTFGYEFVVAKPDAASIFEGIAIPRCTNCKTDKILLMIGIVGSCISPHNLYLHSGLVKSRDIDRTKSRNISEANFYYFIECALALAVTFVINLFVMSVFAKGLFGKTNIDVYGLCVESGNPWAYEFNTSSLEPYSPVDVNMYKGGIYLGCQFGFAALIVWAIGLLAAGQSSTMTGCYAGQFAMEGFLKLTWRRWIRVLFTRSIAVVPSFIVAYYQDVQQFTTMNDFLNALMCIQLPFAVIPVIAFTSNSRIAGEFANGICHKIIALGIFFLIFAGNAILVYKYIVDIETTWILVLIGIYFLIYIIMCIYLALHCFASLTSPDSCINKNEFMKKYILGQSMLDYYEEIDRIENRILVAEDFNDTSMPSSLDNIDEDEGEDDSLVY</sequence>
<comment type="similarity">
    <text evidence="2">Belongs to the NRAMP family.</text>
</comment>
<dbReference type="OMA" id="STYLVWT"/>
<dbReference type="NCBIfam" id="NF037982">
    <property type="entry name" value="Nramp_1"/>
    <property type="match status" value="1"/>
</dbReference>
<dbReference type="RefSeq" id="XP_014241689.1">
    <property type="nucleotide sequence ID" value="XM_014386203.2"/>
</dbReference>
<keyword evidence="6 7" id="KW-0472">Membrane</keyword>
<evidence type="ECO:0000256" key="2">
    <source>
        <dbReference type="ARBA" id="ARBA00006670"/>
    </source>
</evidence>
<dbReference type="PRINTS" id="PR00447">
    <property type="entry name" value="NATRESASSCMP"/>
</dbReference>
<feature type="transmembrane region" description="Helical" evidence="7">
    <location>
        <begin position="186"/>
        <end position="204"/>
    </location>
</feature>
<dbReference type="OrthoDB" id="409173at2759"/>
<evidence type="ECO:0000256" key="7">
    <source>
        <dbReference type="SAM" id="Phobius"/>
    </source>
</evidence>
<feature type="transmembrane region" description="Helical" evidence="7">
    <location>
        <begin position="45"/>
        <end position="60"/>
    </location>
</feature>
<dbReference type="EnsemblMetazoa" id="XM_014386204.2">
    <property type="protein sequence ID" value="XP_014241690.1"/>
    <property type="gene ID" value="LOC106662257"/>
</dbReference>
<dbReference type="GeneID" id="106662257"/>
<dbReference type="HAMAP" id="MF_00221">
    <property type="entry name" value="NRAMP"/>
    <property type="match status" value="1"/>
</dbReference>
<feature type="transmembrane region" description="Helical" evidence="7">
    <location>
        <begin position="80"/>
        <end position="98"/>
    </location>
</feature>
<feature type="transmembrane region" description="Helical" evidence="7">
    <location>
        <begin position="453"/>
        <end position="478"/>
    </location>
</feature>
<dbReference type="PANTHER" id="PTHR11706">
    <property type="entry name" value="SOLUTE CARRIER PROTEIN FAMILY 11 MEMBER"/>
    <property type="match status" value="1"/>
</dbReference>
<evidence type="ECO:0008006" key="10">
    <source>
        <dbReference type="Google" id="ProtNLM"/>
    </source>
</evidence>
<evidence type="ECO:0000256" key="3">
    <source>
        <dbReference type="ARBA" id="ARBA00022448"/>
    </source>
</evidence>
<dbReference type="AlphaFoldDB" id="A0A8I6R9D8"/>
<evidence type="ECO:0000256" key="4">
    <source>
        <dbReference type="ARBA" id="ARBA00022692"/>
    </source>
</evidence>
<accession>A0A8I6R9D8</accession>
<evidence type="ECO:0000256" key="1">
    <source>
        <dbReference type="ARBA" id="ARBA00004141"/>
    </source>
</evidence>
<dbReference type="GO" id="GO:0005381">
    <property type="term" value="F:iron ion transmembrane transporter activity"/>
    <property type="evidence" value="ECO:0007669"/>
    <property type="project" value="TreeGrafter"/>
</dbReference>
<dbReference type="GO" id="GO:0005886">
    <property type="term" value="C:plasma membrane"/>
    <property type="evidence" value="ECO:0007669"/>
    <property type="project" value="TreeGrafter"/>
</dbReference>
<feature type="transmembrane region" description="Helical" evidence="7">
    <location>
        <begin position="155"/>
        <end position="174"/>
    </location>
</feature>
<dbReference type="EnsemblMetazoa" id="XM_014386203.2">
    <property type="protein sequence ID" value="XP_014241689.1"/>
    <property type="gene ID" value="LOC106662257"/>
</dbReference>
<name>A0A8I6R9D8_CIMLE</name>
<keyword evidence="4 7" id="KW-0812">Transmembrane</keyword>
<dbReference type="Proteomes" id="UP000494040">
    <property type="component" value="Unassembled WGS sequence"/>
</dbReference>
<dbReference type="GO" id="GO:0005384">
    <property type="term" value="F:manganese ion transmembrane transporter activity"/>
    <property type="evidence" value="ECO:0007669"/>
    <property type="project" value="TreeGrafter"/>
</dbReference>
<dbReference type="Pfam" id="PF01566">
    <property type="entry name" value="Nramp"/>
    <property type="match status" value="1"/>
</dbReference>
<feature type="transmembrane region" description="Helical" evidence="7">
    <location>
        <begin position="340"/>
        <end position="361"/>
    </location>
</feature>
<dbReference type="RefSeq" id="XP_014241688.1">
    <property type="nucleotide sequence ID" value="XM_014386202.2"/>
</dbReference>
<dbReference type="InterPro" id="IPR001046">
    <property type="entry name" value="NRAMP_fam"/>
</dbReference>
<feature type="transmembrane region" description="Helical" evidence="7">
    <location>
        <begin position="118"/>
        <end position="135"/>
    </location>
</feature>
<feature type="transmembrane region" description="Helical" evidence="7">
    <location>
        <begin position="420"/>
        <end position="441"/>
    </location>
</feature>
<keyword evidence="3" id="KW-0813">Transport</keyword>
<feature type="transmembrane region" description="Helical" evidence="7">
    <location>
        <begin position="484"/>
        <end position="506"/>
    </location>
</feature>
<evidence type="ECO:0000313" key="9">
    <source>
        <dbReference type="Proteomes" id="UP000494040"/>
    </source>
</evidence>
<feature type="transmembrane region" description="Helical" evidence="7">
    <location>
        <begin position="228"/>
        <end position="248"/>
    </location>
</feature>
<comment type="subcellular location">
    <subcellularLocation>
        <location evidence="1">Membrane</location>
        <topology evidence="1">Multi-pass membrane protein</topology>
    </subcellularLocation>
</comment>
<feature type="transmembrane region" description="Helical" evidence="7">
    <location>
        <begin position="388"/>
        <end position="408"/>
    </location>
</feature>
<proteinExistence type="inferred from homology"/>
<reference evidence="8" key="1">
    <citation type="submission" date="2022-01" db="UniProtKB">
        <authorList>
            <consortium name="EnsemblMetazoa"/>
        </authorList>
    </citation>
    <scope>IDENTIFICATION</scope>
</reference>
<dbReference type="GO" id="GO:0010008">
    <property type="term" value="C:endosome membrane"/>
    <property type="evidence" value="ECO:0007669"/>
    <property type="project" value="TreeGrafter"/>
</dbReference>
<dbReference type="RefSeq" id="XP_014241690.1">
    <property type="nucleotide sequence ID" value="XM_014386204.2"/>
</dbReference>